<dbReference type="EMBL" id="CP144543">
    <property type="protein sequence ID" value="WVW83425.1"/>
    <property type="molecule type" value="Genomic_DNA"/>
</dbReference>
<dbReference type="KEGG" id="kbi:30213125"/>
<organism evidence="2">
    <name type="scientific">Kwoniella bestiolae CBS 10118</name>
    <dbReference type="NCBI Taxonomy" id="1296100"/>
    <lineage>
        <taxon>Eukaryota</taxon>
        <taxon>Fungi</taxon>
        <taxon>Dikarya</taxon>
        <taxon>Basidiomycota</taxon>
        <taxon>Agaricomycotina</taxon>
        <taxon>Tremellomycetes</taxon>
        <taxon>Tremellales</taxon>
        <taxon>Cryptococcaceae</taxon>
        <taxon>Kwoniella</taxon>
    </lineage>
</organism>
<feature type="compositionally biased region" description="Basic and acidic residues" evidence="1">
    <location>
        <begin position="77"/>
        <end position="91"/>
    </location>
</feature>
<dbReference type="GeneID" id="30213125"/>
<feature type="compositionally biased region" description="Gly residues" evidence="1">
    <location>
        <begin position="119"/>
        <end position="128"/>
    </location>
</feature>
<dbReference type="VEuPathDB" id="FungiDB:I302_08726"/>
<name>A0A1B9FT53_9TREE</name>
<evidence type="ECO:0000313" key="3">
    <source>
        <dbReference type="EMBL" id="WVW83425.1"/>
    </source>
</evidence>
<dbReference type="Proteomes" id="UP000092730">
    <property type="component" value="Chromosome 3"/>
</dbReference>
<evidence type="ECO:0000313" key="2">
    <source>
        <dbReference type="EMBL" id="OCF21946.1"/>
    </source>
</evidence>
<feature type="region of interest" description="Disordered" evidence="1">
    <location>
        <begin position="1"/>
        <end position="178"/>
    </location>
</feature>
<evidence type="ECO:0000313" key="4">
    <source>
        <dbReference type="Proteomes" id="UP000092730"/>
    </source>
</evidence>
<reference evidence="2" key="1">
    <citation type="submission" date="2013-07" db="EMBL/GenBank/DDBJ databases">
        <title>The Genome Sequence of Cryptococcus bestiolae CBS10118.</title>
        <authorList>
            <consortium name="The Broad Institute Genome Sequencing Platform"/>
            <person name="Cuomo C."/>
            <person name="Litvintseva A."/>
            <person name="Chen Y."/>
            <person name="Heitman J."/>
            <person name="Sun S."/>
            <person name="Springer D."/>
            <person name="Dromer F."/>
            <person name="Young S.K."/>
            <person name="Zeng Q."/>
            <person name="Gargeya S."/>
            <person name="Fitzgerald M."/>
            <person name="Abouelleil A."/>
            <person name="Alvarado L."/>
            <person name="Berlin A.M."/>
            <person name="Chapman S.B."/>
            <person name="Dewar J."/>
            <person name="Goldberg J."/>
            <person name="Griggs A."/>
            <person name="Gujja S."/>
            <person name="Hansen M."/>
            <person name="Howarth C."/>
            <person name="Imamovic A."/>
            <person name="Larimer J."/>
            <person name="McCowan C."/>
            <person name="Murphy C."/>
            <person name="Pearson M."/>
            <person name="Priest M."/>
            <person name="Roberts A."/>
            <person name="Saif S."/>
            <person name="Shea T."/>
            <person name="Sykes S."/>
            <person name="Wortman J."/>
            <person name="Nusbaum C."/>
            <person name="Birren B."/>
        </authorList>
    </citation>
    <scope>NUCLEOTIDE SEQUENCE [LARGE SCALE GENOMIC DNA]</scope>
    <source>
        <strain evidence="2">CBS 10118</strain>
    </source>
</reference>
<feature type="compositionally biased region" description="Basic and acidic residues" evidence="1">
    <location>
        <begin position="129"/>
        <end position="149"/>
    </location>
</feature>
<gene>
    <name evidence="2" type="ORF">I302_08726</name>
    <name evidence="3" type="ORF">I302_105445</name>
</gene>
<proteinExistence type="predicted"/>
<keyword evidence="4" id="KW-1185">Reference proteome</keyword>
<dbReference type="EMBL" id="KI894026">
    <property type="protein sequence ID" value="OCF21946.1"/>
    <property type="molecule type" value="Genomic_DNA"/>
</dbReference>
<reference evidence="2" key="3">
    <citation type="submission" date="2014-01" db="EMBL/GenBank/DDBJ databases">
        <title>Evolution of pathogenesis and genome organization in the Tremellales.</title>
        <authorList>
            <person name="Cuomo C."/>
            <person name="Litvintseva A."/>
            <person name="Heitman J."/>
            <person name="Chen Y."/>
            <person name="Sun S."/>
            <person name="Springer D."/>
            <person name="Dromer F."/>
            <person name="Young S."/>
            <person name="Zeng Q."/>
            <person name="Chapman S."/>
            <person name="Gujja S."/>
            <person name="Saif S."/>
            <person name="Birren B."/>
        </authorList>
    </citation>
    <scope>NUCLEOTIDE SEQUENCE</scope>
    <source>
        <strain evidence="2">CBS 10118</strain>
    </source>
</reference>
<protein>
    <submittedName>
        <fullName evidence="2">Uncharacterized protein</fullName>
    </submittedName>
</protein>
<reference evidence="3" key="2">
    <citation type="submission" date="2013-07" db="EMBL/GenBank/DDBJ databases">
        <authorList>
            <consortium name="The Broad Institute Genome Sequencing Platform"/>
            <person name="Cuomo C."/>
            <person name="Litvintseva A."/>
            <person name="Chen Y."/>
            <person name="Heitman J."/>
            <person name="Sun S."/>
            <person name="Springer D."/>
            <person name="Dromer F."/>
            <person name="Young S.K."/>
            <person name="Zeng Q."/>
            <person name="Gargeya S."/>
            <person name="Fitzgerald M."/>
            <person name="Abouelleil A."/>
            <person name="Alvarado L."/>
            <person name="Berlin A.M."/>
            <person name="Chapman S.B."/>
            <person name="Dewar J."/>
            <person name="Goldberg J."/>
            <person name="Griggs A."/>
            <person name="Gujja S."/>
            <person name="Hansen M."/>
            <person name="Howarth C."/>
            <person name="Imamovic A."/>
            <person name="Larimer J."/>
            <person name="McCowan C."/>
            <person name="Murphy C."/>
            <person name="Pearson M."/>
            <person name="Priest M."/>
            <person name="Roberts A."/>
            <person name="Saif S."/>
            <person name="Shea T."/>
            <person name="Sykes S."/>
            <person name="Wortman J."/>
            <person name="Nusbaum C."/>
            <person name="Birren B."/>
        </authorList>
    </citation>
    <scope>NUCLEOTIDE SEQUENCE</scope>
    <source>
        <strain evidence="3">CBS 10118</strain>
    </source>
</reference>
<feature type="compositionally biased region" description="Basic and acidic residues" evidence="1">
    <location>
        <begin position="1"/>
        <end position="19"/>
    </location>
</feature>
<dbReference type="AlphaFoldDB" id="A0A1B9FT53"/>
<accession>A0A1B9FT53</accession>
<feature type="compositionally biased region" description="Gly residues" evidence="1">
    <location>
        <begin position="20"/>
        <end position="29"/>
    </location>
</feature>
<reference evidence="3" key="4">
    <citation type="submission" date="2024-02" db="EMBL/GenBank/DDBJ databases">
        <title>Comparative genomics of Cryptococcus and Kwoniella reveals pathogenesis evolution and contrasting modes of karyotype evolution via chromosome fusion or intercentromeric recombination.</title>
        <authorList>
            <person name="Coelho M.A."/>
            <person name="David-Palma M."/>
            <person name="Shea T."/>
            <person name="Bowers K."/>
            <person name="McGinley-Smith S."/>
            <person name="Mohammad A.W."/>
            <person name="Gnirke A."/>
            <person name="Yurkov A.M."/>
            <person name="Nowrousian M."/>
            <person name="Sun S."/>
            <person name="Cuomo C.A."/>
            <person name="Heitman J."/>
        </authorList>
    </citation>
    <scope>NUCLEOTIDE SEQUENCE</scope>
    <source>
        <strain evidence="3">CBS 10118</strain>
    </source>
</reference>
<dbReference type="RefSeq" id="XP_019043016.1">
    <property type="nucleotide sequence ID" value="XM_019195303.1"/>
</dbReference>
<sequence>MSDGDDRNQHEPHYSEEGIRGAGGWGCGTLGSIPEEGEQEQGTTTESGGEDDIMDQLLADFKKGNLSDLSGGAPFSSEHRRSDQTHERDNGVPHTSFAPRSVYDLGTGQQSRYRQFTFGMGGQAGQSGRGERDDLQTHSGDHEQSDLSKFKLIQHKHGADATATGQGSSDGNKRARLE</sequence>
<evidence type="ECO:0000256" key="1">
    <source>
        <dbReference type="SAM" id="MobiDB-lite"/>
    </source>
</evidence>